<organism evidence="2">
    <name type="scientific">marine metagenome</name>
    <dbReference type="NCBI Taxonomy" id="408172"/>
    <lineage>
        <taxon>unclassified sequences</taxon>
        <taxon>metagenomes</taxon>
        <taxon>ecological metagenomes</taxon>
    </lineage>
</organism>
<dbReference type="InterPro" id="IPR007730">
    <property type="entry name" value="SPOR-like_dom"/>
</dbReference>
<dbReference type="PROSITE" id="PS51724">
    <property type="entry name" value="SPOR"/>
    <property type="match status" value="1"/>
</dbReference>
<accession>A0A383B8B2</accession>
<gene>
    <name evidence="2" type="ORF">METZ01_LOCUS468927</name>
</gene>
<proteinExistence type="predicted"/>
<dbReference type="GO" id="GO:0042834">
    <property type="term" value="F:peptidoglycan binding"/>
    <property type="evidence" value="ECO:0007669"/>
    <property type="project" value="InterPro"/>
</dbReference>
<dbReference type="Pfam" id="PF05036">
    <property type="entry name" value="SPOR"/>
    <property type="match status" value="1"/>
</dbReference>
<dbReference type="Gene3D" id="3.30.70.1070">
    <property type="entry name" value="Sporulation related repeat"/>
    <property type="match status" value="1"/>
</dbReference>
<dbReference type="AlphaFoldDB" id="A0A383B8B2"/>
<name>A0A383B8B2_9ZZZZ</name>
<protein>
    <recommendedName>
        <fullName evidence="1">SPOR domain-containing protein</fullName>
    </recommendedName>
</protein>
<dbReference type="EMBL" id="UINC01198216">
    <property type="protein sequence ID" value="SVE16073.1"/>
    <property type="molecule type" value="Genomic_DNA"/>
</dbReference>
<dbReference type="InterPro" id="IPR036680">
    <property type="entry name" value="SPOR-like_sf"/>
</dbReference>
<sequence>MLDSYEDQVFEEATYVCVASFRSEKKAKAMSIDLIVAGYEVIVQSALVNGFDYYRVLVGPVPADKEYQQ</sequence>
<reference evidence="2" key="1">
    <citation type="submission" date="2018-05" db="EMBL/GenBank/DDBJ databases">
        <authorList>
            <person name="Lanie J.A."/>
            <person name="Ng W.-L."/>
            <person name="Kazmierczak K.M."/>
            <person name="Andrzejewski T.M."/>
            <person name="Davidsen T.M."/>
            <person name="Wayne K.J."/>
            <person name="Tettelin H."/>
            <person name="Glass J.I."/>
            <person name="Rusch D."/>
            <person name="Podicherti R."/>
            <person name="Tsui H.-C.T."/>
            <person name="Winkler M.E."/>
        </authorList>
    </citation>
    <scope>NUCLEOTIDE SEQUENCE</scope>
</reference>
<evidence type="ECO:0000313" key="2">
    <source>
        <dbReference type="EMBL" id="SVE16073.1"/>
    </source>
</evidence>
<evidence type="ECO:0000259" key="1">
    <source>
        <dbReference type="PROSITE" id="PS51724"/>
    </source>
</evidence>
<dbReference type="SUPFAM" id="SSF110997">
    <property type="entry name" value="Sporulation related repeat"/>
    <property type="match status" value="1"/>
</dbReference>
<feature type="domain" description="SPOR" evidence="1">
    <location>
        <begin position="8"/>
        <end position="69"/>
    </location>
</feature>
<feature type="non-terminal residue" evidence="2">
    <location>
        <position position="69"/>
    </location>
</feature>